<name>A0A6F8TA41_9GAMM</name>
<protein>
    <recommendedName>
        <fullName evidence="5">Lipoprotein</fullName>
    </recommendedName>
</protein>
<gene>
    <name evidence="3" type="ORF">TUM19329_34740</name>
</gene>
<dbReference type="RefSeq" id="WP_173238324.1">
    <property type="nucleotide sequence ID" value="NZ_AP022839.1"/>
</dbReference>
<evidence type="ECO:0000256" key="1">
    <source>
        <dbReference type="SAM" id="MobiDB-lite"/>
    </source>
</evidence>
<dbReference type="AlphaFoldDB" id="A0A6F8TA41"/>
<organism evidence="3 4">
    <name type="scientific">Legionella antarctica</name>
    <dbReference type="NCBI Taxonomy" id="2708020"/>
    <lineage>
        <taxon>Bacteria</taxon>
        <taxon>Pseudomonadati</taxon>
        <taxon>Pseudomonadota</taxon>
        <taxon>Gammaproteobacteria</taxon>
        <taxon>Legionellales</taxon>
        <taxon>Legionellaceae</taxon>
        <taxon>Legionella</taxon>
    </lineage>
</organism>
<reference evidence="3" key="1">
    <citation type="journal article" date="2020" name="Microbiol. Resour. Announc.">
        <title>Complete Genome Sequence of Novel Psychrotolerant Legionella Strain TUM19329, Isolated from Antarctic Lake Sediment.</title>
        <authorList>
            <person name="Shimada S."/>
            <person name="Nakai R."/>
            <person name="Aoki K."/>
            <person name="Shimoeda N."/>
            <person name="Ohno G."/>
            <person name="Miyazaki Y."/>
            <person name="Kudoh S."/>
            <person name="Imura S."/>
            <person name="Watanabe K."/>
            <person name="Ishii Y."/>
            <person name="Tateda K."/>
        </authorList>
    </citation>
    <scope>NUCLEOTIDE SEQUENCE [LARGE SCALE GENOMIC DNA]</scope>
    <source>
        <strain evidence="3">TUM19329</strain>
    </source>
</reference>
<feature type="transmembrane region" description="Helical" evidence="2">
    <location>
        <begin position="6"/>
        <end position="24"/>
    </location>
</feature>
<evidence type="ECO:0008006" key="5">
    <source>
        <dbReference type="Google" id="ProtNLM"/>
    </source>
</evidence>
<sequence>MMNLKKWGYGIVVSLVFGVSGCYMDGRNPQADEYTPRQTMKQNTGATKTNTNSATKEAVKSSSSKEPAQRSTPGPKQTAAPQLPVIQ</sequence>
<evidence type="ECO:0000256" key="2">
    <source>
        <dbReference type="SAM" id="Phobius"/>
    </source>
</evidence>
<dbReference type="KEGG" id="lant:TUM19329_34740"/>
<feature type="region of interest" description="Disordered" evidence="1">
    <location>
        <begin position="26"/>
        <end position="87"/>
    </location>
</feature>
<dbReference type="Proteomes" id="UP000502894">
    <property type="component" value="Chromosome"/>
</dbReference>
<keyword evidence="2" id="KW-0472">Membrane</keyword>
<dbReference type="EMBL" id="AP022839">
    <property type="protein sequence ID" value="BCA97113.1"/>
    <property type="molecule type" value="Genomic_DNA"/>
</dbReference>
<feature type="compositionally biased region" description="Polar residues" evidence="1">
    <location>
        <begin position="36"/>
        <end position="75"/>
    </location>
</feature>
<keyword evidence="4" id="KW-1185">Reference proteome</keyword>
<evidence type="ECO:0000313" key="4">
    <source>
        <dbReference type="Proteomes" id="UP000502894"/>
    </source>
</evidence>
<proteinExistence type="predicted"/>
<dbReference type="PROSITE" id="PS51257">
    <property type="entry name" value="PROKAR_LIPOPROTEIN"/>
    <property type="match status" value="1"/>
</dbReference>
<accession>A0A6F8TA41</accession>
<keyword evidence="2" id="KW-1133">Transmembrane helix</keyword>
<evidence type="ECO:0000313" key="3">
    <source>
        <dbReference type="EMBL" id="BCA97113.1"/>
    </source>
</evidence>
<keyword evidence="2" id="KW-0812">Transmembrane</keyword>